<protein>
    <submittedName>
        <fullName evidence="2">Uncharacterized protein</fullName>
    </submittedName>
</protein>
<dbReference type="Proteomes" id="UP000664859">
    <property type="component" value="Unassembled WGS sequence"/>
</dbReference>
<feature type="chain" id="PRO_5032909726" evidence="1">
    <location>
        <begin position="23"/>
        <end position="244"/>
    </location>
</feature>
<dbReference type="PANTHER" id="PTHR34801">
    <property type="entry name" value="EXPRESSED PROTEIN"/>
    <property type="match status" value="1"/>
</dbReference>
<dbReference type="OrthoDB" id="45602at2759"/>
<gene>
    <name evidence="2" type="ORF">JKP88DRAFT_265952</name>
</gene>
<name>A0A835YQ01_9STRA</name>
<evidence type="ECO:0000313" key="2">
    <source>
        <dbReference type="EMBL" id="KAG5175084.1"/>
    </source>
</evidence>
<accession>A0A835YQ01</accession>
<keyword evidence="1" id="KW-0732">Signal</keyword>
<feature type="signal peptide" evidence="1">
    <location>
        <begin position="1"/>
        <end position="22"/>
    </location>
</feature>
<comment type="caution">
    <text evidence="2">The sequence shown here is derived from an EMBL/GenBank/DDBJ whole genome shotgun (WGS) entry which is preliminary data.</text>
</comment>
<proteinExistence type="predicted"/>
<dbReference type="InterPro" id="IPR010865">
    <property type="entry name" value="DUF1499"/>
</dbReference>
<evidence type="ECO:0000313" key="3">
    <source>
        <dbReference type="Proteomes" id="UP000664859"/>
    </source>
</evidence>
<dbReference type="Pfam" id="PF07386">
    <property type="entry name" value="DUF1499"/>
    <property type="match status" value="1"/>
</dbReference>
<dbReference type="EMBL" id="JAFCMP010000554">
    <property type="protein sequence ID" value="KAG5175084.1"/>
    <property type="molecule type" value="Genomic_DNA"/>
</dbReference>
<sequence>MWRPGLLPGLLTLALAVCLGHALQILQPPGPRLCRASGTILMTARGSSQACRRAWLEAAAVGLTGVLAGAGAAEAAAGSVEACPPTGNCISTASFKVLDKYAAPWDYTATASTGAEAFDQLKKAAEKDSLLRVLEADAGRLYLHCEAKSGVGGDMDDFEFVVKPGDGLVTFSSKSRSNVTLGPVTVSDGGAMKNRLETLRYRLGWPSAGQAYEPVVPKRRSYFDSLKGAKSSYGEDETEDTIDY</sequence>
<keyword evidence="3" id="KW-1185">Reference proteome</keyword>
<organism evidence="2 3">
    <name type="scientific">Tribonema minus</name>
    <dbReference type="NCBI Taxonomy" id="303371"/>
    <lineage>
        <taxon>Eukaryota</taxon>
        <taxon>Sar</taxon>
        <taxon>Stramenopiles</taxon>
        <taxon>Ochrophyta</taxon>
        <taxon>PX clade</taxon>
        <taxon>Xanthophyceae</taxon>
        <taxon>Tribonematales</taxon>
        <taxon>Tribonemataceae</taxon>
        <taxon>Tribonema</taxon>
    </lineage>
</organism>
<dbReference type="AlphaFoldDB" id="A0A835YQ01"/>
<reference evidence="2" key="1">
    <citation type="submission" date="2021-02" db="EMBL/GenBank/DDBJ databases">
        <title>First Annotated Genome of the Yellow-green Alga Tribonema minus.</title>
        <authorList>
            <person name="Mahan K.M."/>
        </authorList>
    </citation>
    <scope>NUCLEOTIDE SEQUENCE</scope>
    <source>
        <strain evidence="2">UTEX B ZZ1240</strain>
    </source>
</reference>
<evidence type="ECO:0000256" key="1">
    <source>
        <dbReference type="SAM" id="SignalP"/>
    </source>
</evidence>
<dbReference type="PANTHER" id="PTHR34801:SF6">
    <property type="entry name" value="SLL1620 PROTEIN"/>
    <property type="match status" value="1"/>
</dbReference>